<gene>
    <name evidence="5" type="ORF">F0U83_16470</name>
</gene>
<dbReference type="PROSITE" id="PS50110">
    <property type="entry name" value="RESPONSE_REGULATORY"/>
    <property type="match status" value="1"/>
</dbReference>
<dbReference type="PROSITE" id="PS50883">
    <property type="entry name" value="EAL"/>
    <property type="match status" value="1"/>
</dbReference>
<proteinExistence type="predicted"/>
<dbReference type="PANTHER" id="PTHR33121">
    <property type="entry name" value="CYCLIC DI-GMP PHOSPHODIESTERASE PDEF"/>
    <property type="match status" value="1"/>
</dbReference>
<organism evidence="5 6">
    <name type="scientific">Neptunomonas concharum</name>
    <dbReference type="NCBI Taxonomy" id="1031538"/>
    <lineage>
        <taxon>Bacteria</taxon>
        <taxon>Pseudomonadati</taxon>
        <taxon>Pseudomonadota</taxon>
        <taxon>Gammaproteobacteria</taxon>
        <taxon>Oceanospirillales</taxon>
        <taxon>Oceanospirillaceae</taxon>
        <taxon>Neptunomonas</taxon>
    </lineage>
</organism>
<dbReference type="SUPFAM" id="SSF52172">
    <property type="entry name" value="CheY-like"/>
    <property type="match status" value="1"/>
</dbReference>
<keyword evidence="6" id="KW-1185">Reference proteome</keyword>
<dbReference type="Gene3D" id="3.40.50.2300">
    <property type="match status" value="1"/>
</dbReference>
<dbReference type="InterPro" id="IPR029787">
    <property type="entry name" value="Nucleotide_cyclase"/>
</dbReference>
<dbReference type="SUPFAM" id="SSF141868">
    <property type="entry name" value="EAL domain-like"/>
    <property type="match status" value="1"/>
</dbReference>
<dbReference type="InterPro" id="IPR043128">
    <property type="entry name" value="Rev_trsase/Diguanyl_cyclase"/>
</dbReference>
<keyword evidence="1" id="KW-0597">Phosphoprotein</keyword>
<protein>
    <submittedName>
        <fullName evidence="5">EAL domain-containing protein</fullName>
    </submittedName>
</protein>
<dbReference type="NCBIfam" id="TIGR00254">
    <property type="entry name" value="GGDEF"/>
    <property type="match status" value="1"/>
</dbReference>
<evidence type="ECO:0000259" key="2">
    <source>
        <dbReference type="PROSITE" id="PS50110"/>
    </source>
</evidence>
<dbReference type="InterPro" id="IPR035919">
    <property type="entry name" value="EAL_sf"/>
</dbReference>
<dbReference type="OrthoDB" id="9813903at2"/>
<evidence type="ECO:0000259" key="3">
    <source>
        <dbReference type="PROSITE" id="PS50883"/>
    </source>
</evidence>
<dbReference type="AlphaFoldDB" id="A0A5P1REX0"/>
<evidence type="ECO:0000313" key="6">
    <source>
        <dbReference type="Proteomes" id="UP000324760"/>
    </source>
</evidence>
<dbReference type="RefSeq" id="WP_138988004.1">
    <property type="nucleotide sequence ID" value="NZ_CP043869.1"/>
</dbReference>
<feature type="domain" description="Response regulatory" evidence="2">
    <location>
        <begin position="27"/>
        <end position="151"/>
    </location>
</feature>
<sequence length="746" mass="83815">MITDDDLLEIIDDTEELEGAPRKPAWRILIVDDDEGVHAASTLALNNVDIYDRPLELHHCYSAKEARSKLLEDKDFAVILLDVVMESERAGLEMISFIRDEVSLKTCRIILRTGQPGYAPELNIFNDYDIDDYRTKSELTRTRLITCITAALRSYRQITALGKHREGLEKVIAASSDLMEKKAIHSFAEGILTQLASLMSLQDDGIVCAQRSIPIKDAKHEQLYIVGAVGTLTHYISRPIFELKRPDVMLSIQQCLDTKNHIFDDEHVALYLQSSHMEGVIYLHTGRPLGYDEQRLIEVFATNISSCYGNVQLVDKLNYVAYHDALTRLPNRTRFILELDKVAQSQNTNTVVALLDISHFADLNEGLGIDAGNTLLQAVASRLTEEVGSTCFIARTGADVFGLIGPQHAINSNTIESVFLAPFMVEQMAIQVRFSAGFCRLLYGEMKGLTLLKRANIALTRSKKSTSRSYEYFMEDMENDTRWRIDIIQKLHRDFYNGQLELWYQPQINLKTGVVCGLEALMRWPDEQGGFVQPPSVFIPLAEYSGLIVELGDWALEESCKLYKSLMESGLAPASVSVNVSVPQFKNPAMVKKATQLVSTHQMPQKALNLEITESLAMDDPQLVIESLLQLRKAGIQTSIDDFGTGYSSLGYLRKLSIDCLKIDQGFIQEIVLKDGQLQGGVFADTIVTLGDKLNLRVVAEGVETQEQARFLRQLGCEVAQGFFYAKPMPEEALYEWLRTYRPITV</sequence>
<dbReference type="CDD" id="cd01949">
    <property type="entry name" value="GGDEF"/>
    <property type="match status" value="1"/>
</dbReference>
<feature type="domain" description="GGDEF" evidence="4">
    <location>
        <begin position="348"/>
        <end position="476"/>
    </location>
</feature>
<dbReference type="InterPro" id="IPR050706">
    <property type="entry name" value="Cyclic-di-GMP_PDE-like"/>
</dbReference>
<dbReference type="SMART" id="SM00267">
    <property type="entry name" value="GGDEF"/>
    <property type="match status" value="1"/>
</dbReference>
<reference evidence="5 6" key="1">
    <citation type="journal article" date="2019" name="Biochem. Eng. J.">
        <title>Metabolic engineering of the marine bacteria Neptunomonas concharum for the production of acetoin and meso-2,3-butanediol from acetate.</title>
        <authorList>
            <person name="Li W."/>
            <person name="Pu N."/>
            <person name="Liu C.-X."/>
            <person name="Yuan Q.-P."/>
            <person name="Li Z.-J."/>
        </authorList>
    </citation>
    <scope>NUCLEOTIDE SEQUENCE [LARGE SCALE GENOMIC DNA]</scope>
    <source>
        <strain evidence="5 6">JCM17730</strain>
    </source>
</reference>
<dbReference type="InterPro" id="IPR011006">
    <property type="entry name" value="CheY-like_superfamily"/>
</dbReference>
<dbReference type="Gene3D" id="3.20.20.450">
    <property type="entry name" value="EAL domain"/>
    <property type="match status" value="1"/>
</dbReference>
<name>A0A5P1REX0_9GAMM</name>
<dbReference type="Pfam" id="PF11849">
    <property type="entry name" value="DUF3369"/>
    <property type="match status" value="1"/>
</dbReference>
<evidence type="ECO:0000313" key="5">
    <source>
        <dbReference type="EMBL" id="QEQ98178.1"/>
    </source>
</evidence>
<dbReference type="Proteomes" id="UP000324760">
    <property type="component" value="Chromosome"/>
</dbReference>
<dbReference type="SMART" id="SM00052">
    <property type="entry name" value="EAL"/>
    <property type="match status" value="1"/>
</dbReference>
<dbReference type="EMBL" id="CP043869">
    <property type="protein sequence ID" value="QEQ98178.1"/>
    <property type="molecule type" value="Genomic_DNA"/>
</dbReference>
<evidence type="ECO:0000256" key="1">
    <source>
        <dbReference type="PROSITE-ProRule" id="PRU00169"/>
    </source>
</evidence>
<evidence type="ECO:0000259" key="4">
    <source>
        <dbReference type="PROSITE" id="PS50887"/>
    </source>
</evidence>
<dbReference type="InterPro" id="IPR000160">
    <property type="entry name" value="GGDEF_dom"/>
</dbReference>
<feature type="domain" description="EAL" evidence="3">
    <location>
        <begin position="484"/>
        <end position="742"/>
    </location>
</feature>
<dbReference type="SMART" id="SM00448">
    <property type="entry name" value="REC"/>
    <property type="match status" value="1"/>
</dbReference>
<dbReference type="KEGG" id="ncu:F0U83_16470"/>
<dbReference type="GO" id="GO:0000160">
    <property type="term" value="P:phosphorelay signal transduction system"/>
    <property type="evidence" value="ECO:0007669"/>
    <property type="project" value="InterPro"/>
</dbReference>
<dbReference type="PROSITE" id="PS50887">
    <property type="entry name" value="GGDEF"/>
    <property type="match status" value="1"/>
</dbReference>
<dbReference type="InterPro" id="IPR001789">
    <property type="entry name" value="Sig_transdc_resp-reg_receiver"/>
</dbReference>
<dbReference type="SUPFAM" id="SSF55073">
    <property type="entry name" value="Nucleotide cyclase"/>
    <property type="match status" value="1"/>
</dbReference>
<dbReference type="Gene3D" id="3.30.70.270">
    <property type="match status" value="1"/>
</dbReference>
<accession>A0A5P1REX0</accession>
<dbReference type="PANTHER" id="PTHR33121:SF70">
    <property type="entry name" value="SIGNALING PROTEIN YKOW"/>
    <property type="match status" value="1"/>
</dbReference>
<dbReference type="InterPro" id="IPR021800">
    <property type="entry name" value="DUF3369"/>
</dbReference>
<dbReference type="Pfam" id="PF00563">
    <property type="entry name" value="EAL"/>
    <property type="match status" value="1"/>
</dbReference>
<dbReference type="GO" id="GO:0071111">
    <property type="term" value="F:cyclic-guanylate-specific phosphodiesterase activity"/>
    <property type="evidence" value="ECO:0007669"/>
    <property type="project" value="InterPro"/>
</dbReference>
<dbReference type="Pfam" id="PF00990">
    <property type="entry name" value="GGDEF"/>
    <property type="match status" value="1"/>
</dbReference>
<dbReference type="InterPro" id="IPR001633">
    <property type="entry name" value="EAL_dom"/>
</dbReference>
<feature type="modified residue" description="4-aspartylphosphate" evidence="1">
    <location>
        <position position="82"/>
    </location>
</feature>
<dbReference type="CDD" id="cd01948">
    <property type="entry name" value="EAL"/>
    <property type="match status" value="1"/>
</dbReference>